<evidence type="ECO:0000256" key="3">
    <source>
        <dbReference type="PIRSR" id="PIRSR603782-2"/>
    </source>
</evidence>
<gene>
    <name evidence="4" type="ordered locus">Shewmr7_3697</name>
</gene>
<dbReference type="SUPFAM" id="SSF52833">
    <property type="entry name" value="Thioredoxin-like"/>
    <property type="match status" value="1"/>
</dbReference>
<dbReference type="GO" id="GO:0046872">
    <property type="term" value="F:metal ion binding"/>
    <property type="evidence" value="ECO:0007669"/>
    <property type="project" value="UniProtKB-KW"/>
</dbReference>
<accession>Q0HQC8</accession>
<dbReference type="EMBL" id="CP000444">
    <property type="protein sequence ID" value="ABI44677.1"/>
    <property type="molecule type" value="Genomic_DNA"/>
</dbReference>
<dbReference type="InterPro" id="IPR003782">
    <property type="entry name" value="SCO1/SenC"/>
</dbReference>
<proteinExistence type="inferred from homology"/>
<dbReference type="InterPro" id="IPR036249">
    <property type="entry name" value="Thioredoxin-like_sf"/>
</dbReference>
<feature type="binding site" evidence="2">
    <location>
        <position position="160"/>
    </location>
    <ligand>
        <name>Cu cation</name>
        <dbReference type="ChEBI" id="CHEBI:23378"/>
    </ligand>
</feature>
<organism evidence="4">
    <name type="scientific">Shewanella sp. (strain MR-7)</name>
    <dbReference type="NCBI Taxonomy" id="60481"/>
    <lineage>
        <taxon>Bacteria</taxon>
        <taxon>Pseudomonadati</taxon>
        <taxon>Pseudomonadota</taxon>
        <taxon>Gammaproteobacteria</taxon>
        <taxon>Alteromonadales</taxon>
        <taxon>Shewanellaceae</taxon>
        <taxon>Shewanella</taxon>
    </lineage>
</organism>
<evidence type="ECO:0000313" key="4">
    <source>
        <dbReference type="EMBL" id="ABI44677.1"/>
    </source>
</evidence>
<dbReference type="Pfam" id="PF02630">
    <property type="entry name" value="SCO1-SenC"/>
    <property type="match status" value="1"/>
</dbReference>
<dbReference type="AlphaFoldDB" id="Q0HQC8"/>
<evidence type="ECO:0000256" key="2">
    <source>
        <dbReference type="PIRSR" id="PIRSR603782-1"/>
    </source>
</evidence>
<comment type="similarity">
    <text evidence="1">Belongs to the SCO1/2 family.</text>
</comment>
<feature type="binding site" evidence="2">
    <location>
        <position position="76"/>
    </location>
    <ligand>
        <name>Cu cation</name>
        <dbReference type="ChEBI" id="CHEBI:23378"/>
    </ligand>
</feature>
<dbReference type="PANTHER" id="PTHR12151">
    <property type="entry name" value="ELECTRON TRANSPORT PROTIN SCO1/SENC FAMILY MEMBER"/>
    <property type="match status" value="1"/>
</dbReference>
<keyword evidence="3" id="KW-1015">Disulfide bond</keyword>
<evidence type="ECO:0000256" key="1">
    <source>
        <dbReference type="ARBA" id="ARBA00010996"/>
    </source>
</evidence>
<name>Q0HQC8_SHESR</name>
<feature type="disulfide bond" description="Redox-active" evidence="3">
    <location>
        <begin position="76"/>
        <end position="80"/>
    </location>
</feature>
<protein>
    <submittedName>
        <fullName evidence="4">Electron transport protein SCO1/SenC</fullName>
    </submittedName>
</protein>
<feature type="binding site" evidence="2">
    <location>
        <position position="80"/>
    </location>
    <ligand>
        <name>Cu cation</name>
        <dbReference type="ChEBI" id="CHEBI:23378"/>
    </ligand>
</feature>
<reference evidence="4" key="1">
    <citation type="submission" date="2006-08" db="EMBL/GenBank/DDBJ databases">
        <title>Complete sequence of Chromosome1 of Shewanella sp. MR-7.</title>
        <authorList>
            <consortium name="US DOE Joint Genome Institute"/>
            <person name="Copeland A."/>
            <person name="Lucas S."/>
            <person name="Lapidus A."/>
            <person name="Barry K."/>
            <person name="Detter J.C."/>
            <person name="Glavina del Rio T."/>
            <person name="Hammon N."/>
            <person name="Israni S."/>
            <person name="Dalin E."/>
            <person name="Tice H."/>
            <person name="Pitluck S."/>
            <person name="Kiss H."/>
            <person name="Brettin T."/>
            <person name="Bruce D."/>
            <person name="Han C."/>
            <person name="Tapia R."/>
            <person name="Gilna P."/>
            <person name="Schmutz J."/>
            <person name="Larimer F."/>
            <person name="Land M."/>
            <person name="Hauser L."/>
            <person name="Kyrpides N."/>
            <person name="Mikhailova N."/>
            <person name="Nealson K."/>
            <person name="Konstantinidis K."/>
            <person name="Klappenbach J."/>
            <person name="Tiedje J."/>
            <person name="Richardson P."/>
        </authorList>
    </citation>
    <scope>NUCLEOTIDE SEQUENCE</scope>
    <source>
        <strain evidence="4">MR-7</strain>
    </source>
</reference>
<dbReference type="HOGENOM" id="CLU_1377319_0_0_6"/>
<dbReference type="CDD" id="cd02968">
    <property type="entry name" value="SCO"/>
    <property type="match status" value="1"/>
</dbReference>
<dbReference type="Gene3D" id="3.40.30.10">
    <property type="entry name" value="Glutaredoxin"/>
    <property type="match status" value="1"/>
</dbReference>
<dbReference type="KEGG" id="shm:Shewmr7_3697"/>
<keyword evidence="2" id="KW-0479">Metal-binding</keyword>
<keyword evidence="2" id="KW-0186">Copper</keyword>
<sequence>MNKPSSFISAVLIVAMTLLILPAIAYLNQAISGSYGIATHQETEIDFTWQDIHGKTHQFSDWTQGPSYLFLGFLSCSQICPIRVHQVRSLMAQLTENERTNIRFLFISIDPQNDLPALRAQLIDSQSAQFYSAELAPEQLETLQRQLAEISSQTSDINLHTGNLYLVSPTGKLKQTYTQQQLITERLRADLTTMMSSN</sequence>
<dbReference type="PANTHER" id="PTHR12151:SF25">
    <property type="entry name" value="LINALOOL DEHYDRATASE_ISOMERASE DOMAIN-CONTAINING PROTEIN"/>
    <property type="match status" value="1"/>
</dbReference>